<comment type="caution">
    <text evidence="2">The sequence shown here is derived from an EMBL/GenBank/DDBJ whole genome shotgun (WGS) entry which is preliminary data.</text>
</comment>
<name>A0A369JCF2_HYPMA</name>
<evidence type="ECO:0000313" key="3">
    <source>
        <dbReference type="Proteomes" id="UP000076154"/>
    </source>
</evidence>
<accession>A0A369JCF2</accession>
<reference evidence="2" key="1">
    <citation type="submission" date="2018-04" db="EMBL/GenBank/DDBJ databases">
        <title>Whole genome sequencing of Hypsizygus marmoreus.</title>
        <authorList>
            <person name="Choi I.-G."/>
            <person name="Min B."/>
            <person name="Kim J.-G."/>
            <person name="Kim S."/>
            <person name="Oh Y.-L."/>
            <person name="Kong W.-S."/>
            <person name="Park H."/>
            <person name="Jeong J."/>
            <person name="Song E.-S."/>
        </authorList>
    </citation>
    <scope>NUCLEOTIDE SEQUENCE [LARGE SCALE GENOMIC DNA]</scope>
    <source>
        <strain evidence="2">51987-8</strain>
    </source>
</reference>
<organism evidence="2 3">
    <name type="scientific">Hypsizygus marmoreus</name>
    <name type="common">White beech mushroom</name>
    <name type="synonym">Agaricus marmoreus</name>
    <dbReference type="NCBI Taxonomy" id="39966"/>
    <lineage>
        <taxon>Eukaryota</taxon>
        <taxon>Fungi</taxon>
        <taxon>Dikarya</taxon>
        <taxon>Basidiomycota</taxon>
        <taxon>Agaricomycotina</taxon>
        <taxon>Agaricomycetes</taxon>
        <taxon>Agaricomycetidae</taxon>
        <taxon>Agaricales</taxon>
        <taxon>Tricholomatineae</taxon>
        <taxon>Lyophyllaceae</taxon>
        <taxon>Hypsizygus</taxon>
    </lineage>
</organism>
<sequence>MSAPHAQSVFGYNSSHTPSVRRFQTRHACCVLRYRFPCTPSIFLSVPHGRYVLRYNSSHSPSVRHFQRVMHARYVLGYSSLHTPSVSLSAPHARCILGYSFVALAVRSAFSECDTCTVCSRDSSPHTQSVLLSAPHARCVLMVKNPNLHIRAPSPDSDTGCCTPPHQTENIPLSRLHPLPNGNVGWSTTYHPVSASPTKQRREHFVDADGMPELPENNVDDVERLPPTGDPDPCDTSWMDFAYLENLAETVVSPRRRRPADNPLLCWIQDRDTFVAEDIRWDGLGDYTMMECPCCGIHPPKFRCEECDGGQLLCKACLVEKHAQLCLHRIEVSER</sequence>
<evidence type="ECO:0000256" key="1">
    <source>
        <dbReference type="SAM" id="MobiDB-lite"/>
    </source>
</evidence>
<dbReference type="OrthoDB" id="3004525at2759"/>
<dbReference type="Proteomes" id="UP000076154">
    <property type="component" value="Unassembled WGS sequence"/>
</dbReference>
<dbReference type="InParanoid" id="A0A369JCF2"/>
<dbReference type="AlphaFoldDB" id="A0A369JCF2"/>
<dbReference type="EMBL" id="LUEZ02000106">
    <property type="protein sequence ID" value="RDB18287.1"/>
    <property type="molecule type" value="Genomic_DNA"/>
</dbReference>
<keyword evidence="3" id="KW-1185">Reference proteome</keyword>
<dbReference type="STRING" id="39966.A0A369JCF2"/>
<protein>
    <submittedName>
        <fullName evidence="2">Uncharacterized protein</fullName>
    </submittedName>
</protein>
<feature type="region of interest" description="Disordered" evidence="1">
    <location>
        <begin position="155"/>
        <end position="177"/>
    </location>
</feature>
<evidence type="ECO:0000313" key="2">
    <source>
        <dbReference type="EMBL" id="RDB18287.1"/>
    </source>
</evidence>
<proteinExistence type="predicted"/>
<gene>
    <name evidence="2" type="ORF">Hypma_000434</name>
</gene>